<dbReference type="EMBL" id="BARS01025534">
    <property type="protein sequence ID" value="GAG05225.1"/>
    <property type="molecule type" value="Genomic_DNA"/>
</dbReference>
<organism evidence="1">
    <name type="scientific">marine sediment metagenome</name>
    <dbReference type="NCBI Taxonomy" id="412755"/>
    <lineage>
        <taxon>unclassified sequences</taxon>
        <taxon>metagenomes</taxon>
        <taxon>ecological metagenomes</taxon>
    </lineage>
</organism>
<accession>X0UHY8</accession>
<dbReference type="AlphaFoldDB" id="X0UHY8"/>
<reference evidence="1" key="1">
    <citation type="journal article" date="2014" name="Front. Microbiol.">
        <title>High frequency of phylogenetically diverse reductive dehalogenase-homologous genes in deep subseafloor sedimentary metagenomes.</title>
        <authorList>
            <person name="Kawai M."/>
            <person name="Futagami T."/>
            <person name="Toyoda A."/>
            <person name="Takaki Y."/>
            <person name="Nishi S."/>
            <person name="Hori S."/>
            <person name="Arai W."/>
            <person name="Tsubouchi T."/>
            <person name="Morono Y."/>
            <person name="Uchiyama I."/>
            <person name="Ito T."/>
            <person name="Fujiyama A."/>
            <person name="Inagaki F."/>
            <person name="Takami H."/>
        </authorList>
    </citation>
    <scope>NUCLEOTIDE SEQUENCE</scope>
    <source>
        <strain evidence="1">Expedition CK06-06</strain>
    </source>
</reference>
<comment type="caution">
    <text evidence="1">The sequence shown here is derived from an EMBL/GenBank/DDBJ whole genome shotgun (WGS) entry which is preliminary data.</text>
</comment>
<proteinExistence type="predicted"/>
<feature type="non-terminal residue" evidence="1">
    <location>
        <position position="122"/>
    </location>
</feature>
<evidence type="ECO:0000313" key="1">
    <source>
        <dbReference type="EMBL" id="GAG05225.1"/>
    </source>
</evidence>
<protein>
    <submittedName>
        <fullName evidence="1">Uncharacterized protein</fullName>
    </submittedName>
</protein>
<name>X0UHY8_9ZZZZ</name>
<sequence length="122" mass="14033">MKSKSTLTKEKLEEYMAMLKRGEIHVDELSAGLIAVHGTTRIEGEMTPMEFLDYLGVPLDQVEMSDELRMEFKTVQRQKESMDLLRRMLAGYVHYPAPEHCPDCKSALISSLVYPFEGEIYE</sequence>
<gene>
    <name evidence="1" type="ORF">S01H1_40332</name>
</gene>